<feature type="transmembrane region" description="Helical" evidence="1">
    <location>
        <begin position="18"/>
        <end position="36"/>
    </location>
</feature>
<evidence type="ECO:0008006" key="4">
    <source>
        <dbReference type="Google" id="ProtNLM"/>
    </source>
</evidence>
<feature type="transmembrane region" description="Helical" evidence="1">
    <location>
        <begin position="48"/>
        <end position="68"/>
    </location>
</feature>
<protein>
    <recommendedName>
        <fullName evidence="4">Transmembrane protein</fullName>
    </recommendedName>
</protein>
<keyword evidence="1" id="KW-0472">Membrane</keyword>
<accession>K2QVW9</accession>
<evidence type="ECO:0000256" key="1">
    <source>
        <dbReference type="SAM" id="Phobius"/>
    </source>
</evidence>
<reference evidence="2 3" key="1">
    <citation type="journal article" date="2012" name="J. Bacteriol.">
        <title>Draft Genome Sequence of Agrobacterium albertimagni Strain AOL15.</title>
        <authorList>
            <person name="Trimble W.L."/>
            <person name="Phung le T."/>
            <person name="Meyer F."/>
            <person name="Gilbert J.A."/>
            <person name="Silver S."/>
        </authorList>
    </citation>
    <scope>NUCLEOTIDE SEQUENCE [LARGE SCALE GENOMIC DNA]</scope>
    <source>
        <strain evidence="2 3">AOL15</strain>
    </source>
</reference>
<keyword evidence="3" id="KW-1185">Reference proteome</keyword>
<dbReference type="RefSeq" id="WP_006726266.1">
    <property type="nucleotide sequence ID" value="NZ_ALJF01000009.1"/>
</dbReference>
<dbReference type="PATRIC" id="fig|1156935.5.peg.2298"/>
<dbReference type="AlphaFoldDB" id="K2QVW9"/>
<dbReference type="OrthoDB" id="8410397at2"/>
<dbReference type="Proteomes" id="UP000007123">
    <property type="component" value="Unassembled WGS sequence"/>
</dbReference>
<comment type="caution">
    <text evidence="2">The sequence shown here is derived from an EMBL/GenBank/DDBJ whole genome shotgun (WGS) entry which is preliminary data.</text>
</comment>
<evidence type="ECO:0000313" key="3">
    <source>
        <dbReference type="Proteomes" id="UP000007123"/>
    </source>
</evidence>
<name>K2QVW9_9HYPH</name>
<proteinExistence type="predicted"/>
<sequence length="72" mass="8202">MIDLDFYQYVDFHNSERVAMIVTALVALAIFMRLLHLPKVWMKVVANLIFFLVCMHAVGFTLIGIAAWQSGT</sequence>
<keyword evidence="1" id="KW-1133">Transmembrane helix</keyword>
<keyword evidence="1" id="KW-0812">Transmembrane</keyword>
<gene>
    <name evidence="2" type="ORF">QWE_11381</name>
</gene>
<dbReference type="STRING" id="1156935.QWE_11381"/>
<organism evidence="2 3">
    <name type="scientific">Agrobacterium albertimagni AOL15</name>
    <dbReference type="NCBI Taxonomy" id="1156935"/>
    <lineage>
        <taxon>Bacteria</taxon>
        <taxon>Pseudomonadati</taxon>
        <taxon>Pseudomonadota</taxon>
        <taxon>Alphaproteobacteria</taxon>
        <taxon>Hyphomicrobiales</taxon>
        <taxon>Rhizobiaceae</taxon>
        <taxon>Rhizobium/Agrobacterium group</taxon>
        <taxon>Agrobacterium</taxon>
    </lineage>
</organism>
<evidence type="ECO:0000313" key="2">
    <source>
        <dbReference type="EMBL" id="EKF59397.1"/>
    </source>
</evidence>
<dbReference type="EMBL" id="ALJF01000009">
    <property type="protein sequence ID" value="EKF59397.1"/>
    <property type="molecule type" value="Genomic_DNA"/>
</dbReference>